<gene>
    <name evidence="1" type="ORF">ACFSJT_11260</name>
</gene>
<proteinExistence type="predicted"/>
<dbReference type="RefSeq" id="WP_378320362.1">
    <property type="nucleotide sequence ID" value="NZ_JBHUHY010000011.1"/>
</dbReference>
<protein>
    <recommendedName>
        <fullName evidence="3">Arginyl-tRNA synthetase</fullName>
    </recommendedName>
</protein>
<evidence type="ECO:0000313" key="1">
    <source>
        <dbReference type="EMBL" id="MFD2187367.1"/>
    </source>
</evidence>
<name>A0ABW5AZM6_9FLAO</name>
<evidence type="ECO:0008006" key="3">
    <source>
        <dbReference type="Google" id="ProtNLM"/>
    </source>
</evidence>
<evidence type="ECO:0000313" key="2">
    <source>
        <dbReference type="Proteomes" id="UP001597344"/>
    </source>
</evidence>
<accession>A0ABW5AZM6</accession>
<comment type="caution">
    <text evidence="1">The sequence shown here is derived from an EMBL/GenBank/DDBJ whole genome shotgun (WGS) entry which is preliminary data.</text>
</comment>
<organism evidence="1 2">
    <name type="scientific">Aquimarina celericrescens</name>
    <dbReference type="NCBI Taxonomy" id="1964542"/>
    <lineage>
        <taxon>Bacteria</taxon>
        <taxon>Pseudomonadati</taxon>
        <taxon>Bacteroidota</taxon>
        <taxon>Flavobacteriia</taxon>
        <taxon>Flavobacteriales</taxon>
        <taxon>Flavobacteriaceae</taxon>
        <taxon>Aquimarina</taxon>
    </lineage>
</organism>
<dbReference type="EMBL" id="JBHUHY010000011">
    <property type="protein sequence ID" value="MFD2187367.1"/>
    <property type="molecule type" value="Genomic_DNA"/>
</dbReference>
<keyword evidence="2" id="KW-1185">Reference proteome</keyword>
<dbReference type="Proteomes" id="UP001597344">
    <property type="component" value="Unassembled WGS sequence"/>
</dbReference>
<reference evidence="2" key="1">
    <citation type="journal article" date="2019" name="Int. J. Syst. Evol. Microbiol.">
        <title>The Global Catalogue of Microorganisms (GCM) 10K type strain sequencing project: providing services to taxonomists for standard genome sequencing and annotation.</title>
        <authorList>
            <consortium name="The Broad Institute Genomics Platform"/>
            <consortium name="The Broad Institute Genome Sequencing Center for Infectious Disease"/>
            <person name="Wu L."/>
            <person name="Ma J."/>
        </authorList>
    </citation>
    <scope>NUCLEOTIDE SEQUENCE [LARGE SCALE GENOMIC DNA]</scope>
    <source>
        <strain evidence="2">DT92</strain>
    </source>
</reference>
<sequence>MVLETTYNSKEIKKIINDLVGKPFSLYQAFKMKGIGSKRMIIDEVSPNLSKYLNTVSDLSYGSIELRPNGILVAINKGLRNFVWVIPYYQFYMYKTNGMSIHAQGKFVHFKNNRTHKENQSFFQKLTRLKTEYDYRFPHVDTI</sequence>